<evidence type="ECO:0000256" key="3">
    <source>
        <dbReference type="SAM" id="SignalP"/>
    </source>
</evidence>
<feature type="compositionally biased region" description="Basic and acidic residues" evidence="1">
    <location>
        <begin position="85"/>
        <end position="104"/>
    </location>
</feature>
<protein>
    <submittedName>
        <fullName evidence="4">Uncharacterized protein</fullName>
    </submittedName>
</protein>
<evidence type="ECO:0000313" key="5">
    <source>
        <dbReference type="Proteomes" id="UP000316079"/>
    </source>
</evidence>
<feature type="transmembrane region" description="Helical" evidence="2">
    <location>
        <begin position="165"/>
        <end position="182"/>
    </location>
</feature>
<feature type="compositionally biased region" description="Basic and acidic residues" evidence="1">
    <location>
        <begin position="144"/>
        <end position="158"/>
    </location>
</feature>
<keyword evidence="2" id="KW-0472">Membrane</keyword>
<feature type="compositionally biased region" description="Polar residues" evidence="1">
    <location>
        <begin position="40"/>
        <end position="61"/>
    </location>
</feature>
<keyword evidence="3" id="KW-0732">Signal</keyword>
<feature type="non-terminal residue" evidence="4">
    <location>
        <position position="188"/>
    </location>
</feature>
<feature type="chain" id="PRO_5022003460" evidence="3">
    <location>
        <begin position="21"/>
        <end position="188"/>
    </location>
</feature>
<keyword evidence="2" id="KW-0812">Transmembrane</keyword>
<organism evidence="4 5">
    <name type="scientific">Danionella cerebrum</name>
    <dbReference type="NCBI Taxonomy" id="2873325"/>
    <lineage>
        <taxon>Eukaryota</taxon>
        <taxon>Metazoa</taxon>
        <taxon>Chordata</taxon>
        <taxon>Craniata</taxon>
        <taxon>Vertebrata</taxon>
        <taxon>Euteleostomi</taxon>
        <taxon>Actinopterygii</taxon>
        <taxon>Neopterygii</taxon>
        <taxon>Teleostei</taxon>
        <taxon>Ostariophysi</taxon>
        <taxon>Cypriniformes</taxon>
        <taxon>Danionidae</taxon>
        <taxon>Danioninae</taxon>
        <taxon>Danionella</taxon>
    </lineage>
</organism>
<keyword evidence="2" id="KW-1133">Transmembrane helix</keyword>
<gene>
    <name evidence="4" type="ORF">DNTS_016083</name>
</gene>
<evidence type="ECO:0000313" key="4">
    <source>
        <dbReference type="EMBL" id="TRZ02388.1"/>
    </source>
</evidence>
<dbReference type="EMBL" id="SRMA01023962">
    <property type="protein sequence ID" value="TRZ02388.1"/>
    <property type="molecule type" value="Genomic_DNA"/>
</dbReference>
<proteinExistence type="predicted"/>
<feature type="signal peptide" evidence="3">
    <location>
        <begin position="1"/>
        <end position="20"/>
    </location>
</feature>
<evidence type="ECO:0000256" key="2">
    <source>
        <dbReference type="SAM" id="Phobius"/>
    </source>
</evidence>
<feature type="compositionally biased region" description="Basic and acidic residues" evidence="1">
    <location>
        <begin position="114"/>
        <end position="136"/>
    </location>
</feature>
<dbReference type="AlphaFoldDB" id="A0A553RJM8"/>
<dbReference type="STRING" id="623744.A0A553RJM8"/>
<comment type="caution">
    <text evidence="4">The sequence shown here is derived from an EMBL/GenBank/DDBJ whole genome shotgun (WGS) entry which is preliminary data.</text>
</comment>
<feature type="region of interest" description="Disordered" evidence="1">
    <location>
        <begin position="25"/>
        <end position="160"/>
    </location>
</feature>
<sequence length="188" mass="20418">MKLFTILFAVVLILFHVCIGGPVPQGNDGQPADTKGSDIKNVSQEADLNDPSNLVPPQTNGKADGEGKDPDTPGDNLEEQSIDTNDQHEPIENLDDNKSQEAEPHPQQQEETGDPAKKTDEKKDGDQNPDPERDGDPDPNTAGSEKKAVPEQEPELKESAQSSHFFAYLVCAVVLVAVLYIASHNKRK</sequence>
<reference evidence="4 5" key="1">
    <citation type="journal article" date="2019" name="Sci. Data">
        <title>Hybrid genome assembly and annotation of Danionella translucida.</title>
        <authorList>
            <person name="Kadobianskyi M."/>
            <person name="Schulze L."/>
            <person name="Schuelke M."/>
            <person name="Judkewitz B."/>
        </authorList>
    </citation>
    <scope>NUCLEOTIDE SEQUENCE [LARGE SCALE GENOMIC DNA]</scope>
    <source>
        <strain evidence="4 5">Bolton</strain>
    </source>
</reference>
<accession>A0A553RJM8</accession>
<keyword evidence="5" id="KW-1185">Reference proteome</keyword>
<name>A0A553RJM8_9TELE</name>
<evidence type="ECO:0000256" key="1">
    <source>
        <dbReference type="SAM" id="MobiDB-lite"/>
    </source>
</evidence>
<dbReference type="Proteomes" id="UP000316079">
    <property type="component" value="Unassembled WGS sequence"/>
</dbReference>